<dbReference type="AlphaFoldDB" id="A0A5D4K8Q2"/>
<feature type="non-terminal residue" evidence="1">
    <location>
        <position position="57"/>
    </location>
</feature>
<protein>
    <submittedName>
        <fullName evidence="1">Helix-turn-helix domain-containing protein</fullName>
    </submittedName>
</protein>
<evidence type="ECO:0000313" key="2">
    <source>
        <dbReference type="Proteomes" id="UP000323317"/>
    </source>
</evidence>
<comment type="caution">
    <text evidence="1">The sequence shown here is derived from an EMBL/GenBank/DDBJ whole genome shotgun (WGS) entry which is preliminary data.</text>
</comment>
<evidence type="ECO:0000313" key="1">
    <source>
        <dbReference type="EMBL" id="TYR72433.1"/>
    </source>
</evidence>
<proteinExistence type="predicted"/>
<sequence>MDRTKADEKATNRFQMIAPLLDEELDKQGRGRLIKQICLRHGLSERTIRRYISQFKE</sequence>
<accession>A0A5D4K8Q2</accession>
<reference evidence="1 2" key="1">
    <citation type="submission" date="2019-08" db="EMBL/GenBank/DDBJ databases">
        <title>Bacillus genomes from the desert of Cuatro Cienegas, Coahuila.</title>
        <authorList>
            <person name="Olmedo-Alvarez G."/>
        </authorList>
    </citation>
    <scope>NUCLEOTIDE SEQUENCE [LARGE SCALE GENOMIC DNA]</scope>
    <source>
        <strain evidence="1 2">CH40_1T</strain>
    </source>
</reference>
<gene>
    <name evidence="1" type="ORF">FZC79_22675</name>
</gene>
<dbReference type="EMBL" id="VTEH01000039">
    <property type="protein sequence ID" value="TYR72433.1"/>
    <property type="molecule type" value="Genomic_DNA"/>
</dbReference>
<dbReference type="Proteomes" id="UP000323317">
    <property type="component" value="Unassembled WGS sequence"/>
</dbReference>
<name>A0A5D4K8Q2_9BACI</name>
<organism evidence="1 2">
    <name type="scientific">Rossellomorea vietnamensis</name>
    <dbReference type="NCBI Taxonomy" id="218284"/>
    <lineage>
        <taxon>Bacteria</taxon>
        <taxon>Bacillati</taxon>
        <taxon>Bacillota</taxon>
        <taxon>Bacilli</taxon>
        <taxon>Bacillales</taxon>
        <taxon>Bacillaceae</taxon>
        <taxon>Rossellomorea</taxon>
    </lineage>
</organism>